<dbReference type="Proteomes" id="UP000007590">
    <property type="component" value="Chromosome"/>
</dbReference>
<dbReference type="Gene3D" id="3.40.50.720">
    <property type="entry name" value="NAD(P)-binding Rossmann-like Domain"/>
    <property type="match status" value="1"/>
</dbReference>
<dbReference type="PANTHER" id="PTHR14097">
    <property type="entry name" value="OXIDOREDUCTASE HTATIP2"/>
    <property type="match status" value="1"/>
</dbReference>
<dbReference type="SUPFAM" id="SSF51735">
    <property type="entry name" value="NAD(P)-binding Rossmann-fold domains"/>
    <property type="match status" value="1"/>
</dbReference>
<dbReference type="PANTHER" id="PTHR14097:SF7">
    <property type="entry name" value="OXIDOREDUCTASE HTATIP2"/>
    <property type="match status" value="1"/>
</dbReference>
<keyword evidence="2" id="KW-1185">Reference proteome</keyword>
<dbReference type="eggNOG" id="COG0702">
    <property type="taxonomic scope" value="Bacteria"/>
</dbReference>
<accession>H8KL27</accession>
<dbReference type="KEGG" id="scn:Solca_3847"/>
<organism evidence="1 2">
    <name type="scientific">Solitalea canadensis (strain ATCC 29591 / DSM 3403 / JCM 21819 / LMG 8368 / NBRC 15130 / NCIMB 12057 / USAM 9D)</name>
    <name type="common">Flexibacter canadensis</name>
    <dbReference type="NCBI Taxonomy" id="929556"/>
    <lineage>
        <taxon>Bacteria</taxon>
        <taxon>Pseudomonadati</taxon>
        <taxon>Bacteroidota</taxon>
        <taxon>Sphingobacteriia</taxon>
        <taxon>Sphingobacteriales</taxon>
        <taxon>Sphingobacteriaceae</taxon>
        <taxon>Solitalea</taxon>
    </lineage>
</organism>
<dbReference type="AlphaFoldDB" id="H8KL27"/>
<reference evidence="1" key="1">
    <citation type="submission" date="2012-02" db="EMBL/GenBank/DDBJ databases">
        <title>The complete genome of Solitalea canadensis DSM 3403.</title>
        <authorList>
            <consortium name="US DOE Joint Genome Institute (JGI-PGF)"/>
            <person name="Lucas S."/>
            <person name="Copeland A."/>
            <person name="Lapidus A."/>
            <person name="Glavina del Rio T."/>
            <person name="Dalin E."/>
            <person name="Tice H."/>
            <person name="Bruce D."/>
            <person name="Goodwin L."/>
            <person name="Pitluck S."/>
            <person name="Peters L."/>
            <person name="Ovchinnikova G."/>
            <person name="Lu M."/>
            <person name="Kyrpides N."/>
            <person name="Mavromatis K."/>
            <person name="Ivanova N."/>
            <person name="Brettin T."/>
            <person name="Detter J.C."/>
            <person name="Han C."/>
            <person name="Larimer F."/>
            <person name="Land M."/>
            <person name="Hauser L."/>
            <person name="Markowitz V."/>
            <person name="Cheng J.-F."/>
            <person name="Hugenholtz P."/>
            <person name="Woyke T."/>
            <person name="Wu D."/>
            <person name="Spring S."/>
            <person name="Schroeder M."/>
            <person name="Kopitz M."/>
            <person name="Brambilla E."/>
            <person name="Klenk H.-P."/>
            <person name="Eisen J.A."/>
        </authorList>
    </citation>
    <scope>NUCLEOTIDE SEQUENCE</scope>
    <source>
        <strain evidence="1">DSM 3403</strain>
    </source>
</reference>
<dbReference type="OrthoDB" id="9798632at2"/>
<dbReference type="HOGENOM" id="CLU_071330_2_0_10"/>
<dbReference type="RefSeq" id="WP_014682067.1">
    <property type="nucleotide sequence ID" value="NC_017770.1"/>
</dbReference>
<proteinExistence type="predicted"/>
<evidence type="ECO:0000313" key="1">
    <source>
        <dbReference type="EMBL" id="AFD08844.1"/>
    </source>
</evidence>
<evidence type="ECO:0000313" key="2">
    <source>
        <dbReference type="Proteomes" id="UP000007590"/>
    </source>
</evidence>
<sequence length="222" mass="25004">MKSALIIGASGLVGTDCLHLVLENQNIDKVTILVRKLLPISHKKLTQLIIDFNLLENYKNDIKADIVFCCIGSTMKKAGTKENYELIDRIYPREIAKIALVNGATHFLLVSAMGANKDSAIFYNKLKGLVENDIKELGYRIVSIFRPSLLVGDRKEHRTGESFWIKLMNIINPLLLGSLKKYRSIKTIDVAKAMVYSSLTLKEGITIYTSDKILDLSLLYRK</sequence>
<dbReference type="EMBL" id="CP003349">
    <property type="protein sequence ID" value="AFD08844.1"/>
    <property type="molecule type" value="Genomic_DNA"/>
</dbReference>
<name>H8KL27_SOLCM</name>
<dbReference type="InterPro" id="IPR036291">
    <property type="entry name" value="NAD(P)-bd_dom_sf"/>
</dbReference>
<gene>
    <name evidence="1" type="ordered locus">Solca_3847</name>
</gene>
<dbReference type="STRING" id="929556.Solca_3847"/>
<protein>
    <submittedName>
        <fullName evidence="1">Semialdehyde dehydrogenase family protein</fullName>
    </submittedName>
</protein>